<feature type="coiled-coil region" evidence="1">
    <location>
        <begin position="8"/>
        <end position="49"/>
    </location>
</feature>
<evidence type="ECO:0000256" key="1">
    <source>
        <dbReference type="SAM" id="Coils"/>
    </source>
</evidence>
<reference evidence="4" key="2">
    <citation type="submission" date="2020-04" db="EMBL/GenBank/DDBJ databases">
        <authorList>
            <consortium name="NCBI Genome Project"/>
        </authorList>
    </citation>
    <scope>NUCLEOTIDE SEQUENCE</scope>
    <source>
        <strain evidence="4">CBS 781.70</strain>
    </source>
</reference>
<proteinExistence type="predicted"/>
<evidence type="ECO:0008006" key="5">
    <source>
        <dbReference type="Google" id="ProtNLM"/>
    </source>
</evidence>
<dbReference type="OrthoDB" id="3918393at2759"/>
<evidence type="ECO:0000313" key="2">
    <source>
        <dbReference type="EMBL" id="KAF1808061.1"/>
    </source>
</evidence>
<sequence>STRSSHIISRLTSEVEGLRRNLNSVQARHDESQRNLSTARQVIQSLRAENENLVHMRETETKMLGRRDRKIGEMKEQLEHEIARRIKAEDAVQDLGTQLNETRQSSHKEVADAKEARAHADAQYAAVTSGFDGLRREVERLRQRLEEARAENAKDAEKLDMLEMVHEMQATAIQRHEEIAKRMDMVVKNYGQASDVCQEKMEGLELIQQEMEETRDRMRWVMRVQ</sequence>
<dbReference type="Proteomes" id="UP000504638">
    <property type="component" value="Unplaced"/>
</dbReference>
<evidence type="ECO:0000313" key="4">
    <source>
        <dbReference type="RefSeq" id="XP_033529692.1"/>
    </source>
</evidence>
<reference evidence="2 4" key="1">
    <citation type="submission" date="2020-01" db="EMBL/GenBank/DDBJ databases">
        <authorList>
            <consortium name="DOE Joint Genome Institute"/>
            <person name="Haridas S."/>
            <person name="Albert R."/>
            <person name="Binder M."/>
            <person name="Bloem J."/>
            <person name="Labutti K."/>
            <person name="Salamov A."/>
            <person name="Andreopoulos B."/>
            <person name="Baker S.E."/>
            <person name="Barry K."/>
            <person name="Bills G."/>
            <person name="Bluhm B.H."/>
            <person name="Cannon C."/>
            <person name="Castanera R."/>
            <person name="Culley D.E."/>
            <person name="Daum C."/>
            <person name="Ezra D."/>
            <person name="Gonzalez J.B."/>
            <person name="Henrissat B."/>
            <person name="Kuo A."/>
            <person name="Liang C."/>
            <person name="Lipzen A."/>
            <person name="Lutzoni F."/>
            <person name="Magnuson J."/>
            <person name="Mondo S."/>
            <person name="Nolan M."/>
            <person name="Ohm R."/>
            <person name="Pangilinan J."/>
            <person name="Park H.-J."/>
            <person name="Ramirez L."/>
            <person name="Alfaro M."/>
            <person name="Sun H."/>
            <person name="Tritt A."/>
            <person name="Yoshinaga Y."/>
            <person name="Zwiers L.-H."/>
            <person name="Turgeon B.G."/>
            <person name="Goodwin S.B."/>
            <person name="Spatafora J.W."/>
            <person name="Crous P.W."/>
            <person name="Grigoriev I.V."/>
        </authorList>
    </citation>
    <scope>NUCLEOTIDE SEQUENCE</scope>
    <source>
        <strain evidence="2 4">CBS 781.70</strain>
    </source>
</reference>
<keyword evidence="1" id="KW-0175">Coiled coil</keyword>
<dbReference type="AlphaFoldDB" id="A0A6G1FQU4"/>
<reference evidence="4" key="3">
    <citation type="submission" date="2025-04" db="UniProtKB">
        <authorList>
            <consortium name="RefSeq"/>
        </authorList>
    </citation>
    <scope>IDENTIFICATION</scope>
    <source>
        <strain evidence="4">CBS 781.70</strain>
    </source>
</reference>
<dbReference type="GeneID" id="54416167"/>
<feature type="non-terminal residue" evidence="2">
    <location>
        <position position="1"/>
    </location>
</feature>
<keyword evidence="3" id="KW-1185">Reference proteome</keyword>
<evidence type="ECO:0000313" key="3">
    <source>
        <dbReference type="Proteomes" id="UP000504638"/>
    </source>
</evidence>
<organism evidence="2">
    <name type="scientific">Eremomyces bilateralis CBS 781.70</name>
    <dbReference type="NCBI Taxonomy" id="1392243"/>
    <lineage>
        <taxon>Eukaryota</taxon>
        <taxon>Fungi</taxon>
        <taxon>Dikarya</taxon>
        <taxon>Ascomycota</taxon>
        <taxon>Pezizomycotina</taxon>
        <taxon>Dothideomycetes</taxon>
        <taxon>Dothideomycetes incertae sedis</taxon>
        <taxon>Eremomycetales</taxon>
        <taxon>Eremomycetaceae</taxon>
        <taxon>Eremomyces</taxon>
    </lineage>
</organism>
<accession>A0A6G1FQU4</accession>
<gene>
    <name evidence="2 4" type="ORF">P152DRAFT_375097</name>
</gene>
<feature type="coiled-coil region" evidence="1">
    <location>
        <begin position="131"/>
        <end position="165"/>
    </location>
</feature>
<protein>
    <recommendedName>
        <fullName evidence="5">SWI5-dependent HO expression protein 3</fullName>
    </recommendedName>
</protein>
<dbReference type="Gene3D" id="1.10.287.1490">
    <property type="match status" value="1"/>
</dbReference>
<dbReference type="RefSeq" id="XP_033529692.1">
    <property type="nucleotide sequence ID" value="XM_033675597.1"/>
</dbReference>
<feature type="non-terminal residue" evidence="2">
    <location>
        <position position="225"/>
    </location>
</feature>
<dbReference type="EMBL" id="ML975192">
    <property type="protein sequence ID" value="KAF1808061.1"/>
    <property type="molecule type" value="Genomic_DNA"/>
</dbReference>
<name>A0A6G1FQU4_9PEZI</name>